<evidence type="ECO:0000313" key="2">
    <source>
        <dbReference type="EMBL" id="JAE38118.1"/>
    </source>
</evidence>
<sequence>MGAHVEGIEPSPTLGLGLADPGLAVDFFPSGHARCVMVVPFFFSLSVPAVEMVGALALLLRSAHDGAAVVSLFFNFSTATVRWLPRQLRCGSPSMYYPSSSFVLSVICGGRSMPSTICDGLACDVLG</sequence>
<reference evidence="2" key="2">
    <citation type="journal article" date="2015" name="Data Brief">
        <title>Shoot transcriptome of the giant reed, Arundo donax.</title>
        <authorList>
            <person name="Barrero R.A."/>
            <person name="Guerrero F.D."/>
            <person name="Moolhuijzen P."/>
            <person name="Goolsby J.A."/>
            <person name="Tidwell J."/>
            <person name="Bellgard S.E."/>
            <person name="Bellgard M.I."/>
        </authorList>
    </citation>
    <scope>NUCLEOTIDE SEQUENCE</scope>
    <source>
        <tissue evidence="2">Shoot tissue taken approximately 20 cm above the soil surface</tissue>
    </source>
</reference>
<feature type="transmembrane region" description="Helical" evidence="1">
    <location>
        <begin position="38"/>
        <end position="60"/>
    </location>
</feature>
<name>A0A0A9HZ06_ARUDO</name>
<keyword evidence="1" id="KW-1133">Transmembrane helix</keyword>
<accession>A0A0A9HZ06</accession>
<evidence type="ECO:0000256" key="1">
    <source>
        <dbReference type="SAM" id="Phobius"/>
    </source>
</evidence>
<reference evidence="2" key="1">
    <citation type="submission" date="2014-09" db="EMBL/GenBank/DDBJ databases">
        <authorList>
            <person name="Magalhaes I.L.F."/>
            <person name="Oliveira U."/>
            <person name="Santos F.R."/>
            <person name="Vidigal T.H.D.A."/>
            <person name="Brescovit A.D."/>
            <person name="Santos A.J."/>
        </authorList>
    </citation>
    <scope>NUCLEOTIDE SEQUENCE</scope>
    <source>
        <tissue evidence="2">Shoot tissue taken approximately 20 cm above the soil surface</tissue>
    </source>
</reference>
<proteinExistence type="predicted"/>
<keyword evidence="1" id="KW-0472">Membrane</keyword>
<organism evidence="2">
    <name type="scientific">Arundo donax</name>
    <name type="common">Giant reed</name>
    <name type="synonym">Donax arundinaceus</name>
    <dbReference type="NCBI Taxonomy" id="35708"/>
    <lineage>
        <taxon>Eukaryota</taxon>
        <taxon>Viridiplantae</taxon>
        <taxon>Streptophyta</taxon>
        <taxon>Embryophyta</taxon>
        <taxon>Tracheophyta</taxon>
        <taxon>Spermatophyta</taxon>
        <taxon>Magnoliopsida</taxon>
        <taxon>Liliopsida</taxon>
        <taxon>Poales</taxon>
        <taxon>Poaceae</taxon>
        <taxon>PACMAD clade</taxon>
        <taxon>Arundinoideae</taxon>
        <taxon>Arundineae</taxon>
        <taxon>Arundo</taxon>
    </lineage>
</organism>
<keyword evidence="1" id="KW-0812">Transmembrane</keyword>
<protein>
    <submittedName>
        <fullName evidence="2">Uncharacterized protein</fullName>
    </submittedName>
</protein>
<dbReference type="EMBL" id="GBRH01159778">
    <property type="protein sequence ID" value="JAE38118.1"/>
    <property type="molecule type" value="Transcribed_RNA"/>
</dbReference>
<dbReference type="AlphaFoldDB" id="A0A0A9HZ06"/>